<evidence type="ECO:0000256" key="1">
    <source>
        <dbReference type="SAM" id="SignalP"/>
    </source>
</evidence>
<feature type="signal peptide" evidence="1">
    <location>
        <begin position="1"/>
        <end position="23"/>
    </location>
</feature>
<dbReference type="InterPro" id="IPR007001">
    <property type="entry name" value="Shufflon_N"/>
</dbReference>
<dbReference type="Proteomes" id="UP000321287">
    <property type="component" value="Unassembled WGS sequence"/>
</dbReference>
<comment type="caution">
    <text evidence="3">The sequence shown here is derived from an EMBL/GenBank/DDBJ whole genome shotgun (WGS) entry which is preliminary data.</text>
</comment>
<sequence length="555" mass="57413">MPSNLLGLLLMTLASANMTTRYAGTVSDNLDQRTMALTAETFQDLLQGANKYVQEHNGDLQSAIGVGGYKTVLLSDLASDNDLPPGFSPGNSYGQQWQVVVQQPQSGVLRALVYSNGGTSLSAKAEAGIAGMTGHYGGFVPYNGMYGNLNSSMAQGAGGAWSLSLSGLPNPGPGHLYGLTTYDNGSLVSNDYLYRHAVPNHPEYTTMATTLNMGGNDVRNAGNGQFNGKIGTNGIDPNTLPPGWGGGVATWDLSARGSIGAGAAGQAPAAWINSAGNGHADGDFSTGHDLSVGNTAWINNAHIASGNNLWVGNNTLYGDPTNIALRTGGAAFVQHQDGTAADIHSQNNYINTLYANGAVLPSGESLSIGSGALYADGLNLALRPAGGRVYLQNRFGGGTVGLYGGQIETTQGVVYDTTDANPGYGCGPNGRVAAKYDGSGEPLACINGTWSSLTATFNNGSWVSGWLGFNTTNGPFTNYAASAAALNVICPQRVSDLRIQIIMDGTVMWDSGGYVGGGYSTTQSGSVIIPTGKSYYVILTGFPNENGQCYIAARW</sequence>
<gene>
    <name evidence="3" type="ORF">ABO01nite_28490</name>
</gene>
<organism evidence="3 4">
    <name type="scientific">Asaia bogorensis NBRC 16594</name>
    <dbReference type="NCBI Taxonomy" id="1231624"/>
    <lineage>
        <taxon>Bacteria</taxon>
        <taxon>Pseudomonadati</taxon>
        <taxon>Pseudomonadota</taxon>
        <taxon>Alphaproteobacteria</taxon>
        <taxon>Acetobacterales</taxon>
        <taxon>Acetobacteraceae</taxon>
        <taxon>Asaia</taxon>
    </lineage>
</organism>
<keyword evidence="4" id="KW-1185">Reference proteome</keyword>
<proteinExistence type="predicted"/>
<keyword evidence="1" id="KW-0732">Signal</keyword>
<evidence type="ECO:0000259" key="2">
    <source>
        <dbReference type="Pfam" id="PF04917"/>
    </source>
</evidence>
<dbReference type="Pfam" id="PF04917">
    <property type="entry name" value="Shufflon_N"/>
    <property type="match status" value="1"/>
</dbReference>
<evidence type="ECO:0000313" key="4">
    <source>
        <dbReference type="Proteomes" id="UP000321287"/>
    </source>
</evidence>
<name>A0AAN4R5K0_9PROT</name>
<feature type="domain" description="Bacterial shufflon protein N-terminal" evidence="2">
    <location>
        <begin position="30"/>
        <end position="293"/>
    </location>
</feature>
<dbReference type="RefSeq" id="WP_186820088.1">
    <property type="nucleotide sequence ID" value="NZ_BAPU01000060.1"/>
</dbReference>
<evidence type="ECO:0000313" key="3">
    <source>
        <dbReference type="EMBL" id="GEL54842.1"/>
    </source>
</evidence>
<dbReference type="EMBL" id="BJVS01000010">
    <property type="protein sequence ID" value="GEL54842.1"/>
    <property type="molecule type" value="Genomic_DNA"/>
</dbReference>
<protein>
    <submittedName>
        <fullName evidence="3">Prepilin</fullName>
    </submittedName>
</protein>
<dbReference type="AlphaFoldDB" id="A0AAN4R5K0"/>
<reference evidence="3 4" key="1">
    <citation type="submission" date="2019-07" db="EMBL/GenBank/DDBJ databases">
        <title>Whole genome shotgun sequence of Asaia bogorensis NBRC 16594.</title>
        <authorList>
            <person name="Hosoyama A."/>
            <person name="Uohara A."/>
            <person name="Ohji S."/>
            <person name="Ichikawa N."/>
        </authorList>
    </citation>
    <scope>NUCLEOTIDE SEQUENCE [LARGE SCALE GENOMIC DNA]</scope>
    <source>
        <strain evidence="3 4">NBRC 16594</strain>
    </source>
</reference>
<feature type="chain" id="PRO_5042965823" evidence="1">
    <location>
        <begin position="24"/>
        <end position="555"/>
    </location>
</feature>
<accession>A0AAN4R5K0</accession>